<feature type="region of interest" description="Disordered" evidence="1">
    <location>
        <begin position="480"/>
        <end position="501"/>
    </location>
</feature>
<dbReference type="EMBL" id="JAIVFP010000002">
    <property type="protein sequence ID" value="MCI4684908.1"/>
    <property type="molecule type" value="Genomic_DNA"/>
</dbReference>
<dbReference type="RefSeq" id="WP_243068940.1">
    <property type="nucleotide sequence ID" value="NZ_JAIVFK010000018.1"/>
</dbReference>
<proteinExistence type="predicted"/>
<gene>
    <name evidence="2" type="ORF">K2U94_19395</name>
</gene>
<organism evidence="2 3">
    <name type="scientific">Candidatus Rhodoblastus alkanivorans</name>
    <dbReference type="NCBI Taxonomy" id="2954117"/>
    <lineage>
        <taxon>Bacteria</taxon>
        <taxon>Pseudomonadati</taxon>
        <taxon>Pseudomonadota</taxon>
        <taxon>Alphaproteobacteria</taxon>
        <taxon>Hyphomicrobiales</taxon>
        <taxon>Rhodoblastaceae</taxon>
        <taxon>Rhodoblastus</taxon>
    </lineage>
</organism>
<evidence type="ECO:0000313" key="2">
    <source>
        <dbReference type="EMBL" id="MCI4684908.1"/>
    </source>
</evidence>
<dbReference type="Proteomes" id="UP001139104">
    <property type="component" value="Unassembled WGS sequence"/>
</dbReference>
<evidence type="ECO:0000313" key="3">
    <source>
        <dbReference type="Proteomes" id="UP001139104"/>
    </source>
</evidence>
<comment type="caution">
    <text evidence="2">The sequence shown here is derived from an EMBL/GenBank/DDBJ whole genome shotgun (WGS) entry which is preliminary data.</text>
</comment>
<accession>A0ABS9ZB85</accession>
<evidence type="ECO:0000256" key="1">
    <source>
        <dbReference type="SAM" id="MobiDB-lite"/>
    </source>
</evidence>
<reference evidence="2" key="1">
    <citation type="journal article" date="2022" name="ISME J.">
        <title>Identification of active gaseous-alkane degraders at natural gas seeps.</title>
        <authorList>
            <person name="Farhan Ul Haque M."/>
            <person name="Hernandez M."/>
            <person name="Crombie A.T."/>
            <person name="Murrell J.C."/>
        </authorList>
    </citation>
    <scope>NUCLEOTIDE SEQUENCE</scope>
    <source>
        <strain evidence="2">PC2</strain>
    </source>
</reference>
<name>A0ABS9ZB85_9HYPH</name>
<protein>
    <submittedName>
        <fullName evidence="2">Uncharacterized protein</fullName>
    </submittedName>
</protein>
<keyword evidence="3" id="KW-1185">Reference proteome</keyword>
<sequence>MRRLKGLVFPRNARFLYHAKHEGTEQYWTALARHIREASPAYGPALAALQARDGVVPLDQFGIISGSPIRQKGQVSSDTVLQRLEAVHLVERGELQGVGPVVSLRADGRLGHPNFQRLRARLVVEKMLLLALRDWARRLGVASYDKIEIRGETDRLPTFGTFNWDLCGPSYMVPIVRRQKDAPPKPGFLVGDVIAGAAVDEHAVAAFIRKFSLSSYLKNLSPFMPVLMADGYTQEAFNLGRAHGIMLATPKNLFGRDVAVGLATLLETLSKAAAVAVAKPEVIGELFDKLSSIDGADRNLRGSLFELVVGHVVQARHGGSIDINHLIRYDTFKAEIDVRRVVAGEVWIYECKGYQPDHLIDAPEIEAWLTEKVPGVYRATKGEDRFNTSMVHFEFWTSGGFTDAAIAALETARDKTKRYVIGWKTGKEVRNELARLSSSGMTAMFDQHFLKHPIAGFDRRHDGAGALAGIGIDATVAADPIEPSVPAPPKRQSPQEIRAEVQAAKAYERSAYAAE</sequence>